<dbReference type="AlphaFoldDB" id="A0AA38XE00"/>
<proteinExistence type="inferred from homology"/>
<comment type="caution">
    <text evidence="5">The sequence shown here is derived from an EMBL/GenBank/DDBJ whole genome shotgun (WGS) entry which is preliminary data.</text>
</comment>
<dbReference type="EMBL" id="JAPDRK010000006">
    <property type="protein sequence ID" value="KAJ9611369.1"/>
    <property type="molecule type" value="Genomic_DNA"/>
</dbReference>
<dbReference type="InterPro" id="IPR016161">
    <property type="entry name" value="Ald_DH/histidinol_DH"/>
</dbReference>
<dbReference type="PROSITE" id="PS00687">
    <property type="entry name" value="ALDEHYDE_DEHYDR_GLU"/>
    <property type="match status" value="1"/>
</dbReference>
<feature type="active site" evidence="2">
    <location>
        <position position="277"/>
    </location>
</feature>
<name>A0AA38XE00_9EURO</name>
<dbReference type="Pfam" id="PF00171">
    <property type="entry name" value="Aldedh"/>
    <property type="match status" value="1"/>
</dbReference>
<reference evidence="5" key="1">
    <citation type="submission" date="2022-10" db="EMBL/GenBank/DDBJ databases">
        <title>Culturing micro-colonial fungi from biological soil crusts in the Mojave desert and describing Neophaeococcomyces mojavensis, and introducing the new genera and species Taxawa tesnikishii.</title>
        <authorList>
            <person name="Kurbessoian T."/>
            <person name="Stajich J.E."/>
        </authorList>
    </citation>
    <scope>NUCLEOTIDE SEQUENCE</scope>
    <source>
        <strain evidence="5">TK_41</strain>
    </source>
</reference>
<dbReference type="PANTHER" id="PTHR43353:SF6">
    <property type="entry name" value="CYTOPLASMIC ALDEHYDE DEHYDROGENASE (EUROFUNG)"/>
    <property type="match status" value="1"/>
</dbReference>
<evidence type="ECO:0000256" key="3">
    <source>
        <dbReference type="RuleBase" id="RU003345"/>
    </source>
</evidence>
<dbReference type="InterPro" id="IPR016162">
    <property type="entry name" value="Ald_DH_N"/>
</dbReference>
<dbReference type="FunFam" id="3.40.309.10:FF:000010">
    <property type="entry name" value="Gamma-aminobutyraldehyde dehydrogenase"/>
    <property type="match status" value="1"/>
</dbReference>
<keyword evidence="1 3" id="KW-0560">Oxidoreductase</keyword>
<keyword evidence="6" id="KW-1185">Reference proteome</keyword>
<dbReference type="GO" id="GO:0004777">
    <property type="term" value="F:succinate-semialdehyde dehydrogenase (NAD+) activity"/>
    <property type="evidence" value="ECO:0007669"/>
    <property type="project" value="TreeGrafter"/>
</dbReference>
<dbReference type="PANTHER" id="PTHR43353">
    <property type="entry name" value="SUCCINATE-SEMIALDEHYDE DEHYDROGENASE, MITOCHONDRIAL"/>
    <property type="match status" value="1"/>
</dbReference>
<dbReference type="Proteomes" id="UP001172673">
    <property type="component" value="Unassembled WGS sequence"/>
</dbReference>
<accession>A0AA38XE00</accession>
<evidence type="ECO:0000256" key="2">
    <source>
        <dbReference type="PROSITE-ProRule" id="PRU10007"/>
    </source>
</evidence>
<protein>
    <recommendedName>
        <fullName evidence="4">Aldehyde dehydrogenase domain-containing protein</fullName>
    </recommendedName>
</protein>
<dbReference type="GO" id="GO:0009450">
    <property type="term" value="P:gamma-aminobutyric acid catabolic process"/>
    <property type="evidence" value="ECO:0007669"/>
    <property type="project" value="TreeGrafter"/>
</dbReference>
<organism evidence="5 6">
    <name type="scientific">Cladophialophora chaetospira</name>
    <dbReference type="NCBI Taxonomy" id="386627"/>
    <lineage>
        <taxon>Eukaryota</taxon>
        <taxon>Fungi</taxon>
        <taxon>Dikarya</taxon>
        <taxon>Ascomycota</taxon>
        <taxon>Pezizomycotina</taxon>
        <taxon>Eurotiomycetes</taxon>
        <taxon>Chaetothyriomycetidae</taxon>
        <taxon>Chaetothyriales</taxon>
        <taxon>Herpotrichiellaceae</taxon>
        <taxon>Cladophialophora</taxon>
    </lineage>
</organism>
<dbReference type="InterPro" id="IPR016163">
    <property type="entry name" value="Ald_DH_C"/>
</dbReference>
<gene>
    <name evidence="5" type="ORF">H2200_004553</name>
</gene>
<dbReference type="SUPFAM" id="SSF53720">
    <property type="entry name" value="ALDH-like"/>
    <property type="match status" value="1"/>
</dbReference>
<dbReference type="Gene3D" id="3.40.605.10">
    <property type="entry name" value="Aldehyde Dehydrogenase, Chain A, domain 1"/>
    <property type="match status" value="1"/>
</dbReference>
<dbReference type="Gene3D" id="3.40.309.10">
    <property type="entry name" value="Aldehyde Dehydrogenase, Chain A, domain 2"/>
    <property type="match status" value="1"/>
</dbReference>
<dbReference type="PROSITE" id="PS00070">
    <property type="entry name" value="ALDEHYDE_DEHYDR_CYS"/>
    <property type="match status" value="1"/>
</dbReference>
<evidence type="ECO:0000256" key="1">
    <source>
        <dbReference type="ARBA" id="ARBA00023002"/>
    </source>
</evidence>
<feature type="domain" description="Aldehyde dehydrogenase" evidence="4">
    <location>
        <begin position="35"/>
        <end position="494"/>
    </location>
</feature>
<comment type="similarity">
    <text evidence="3">Belongs to the aldehyde dehydrogenase family.</text>
</comment>
<dbReference type="InterPro" id="IPR050740">
    <property type="entry name" value="Aldehyde_DH_Superfamily"/>
</dbReference>
<sequence>MAANGANGTHSSAPAFDTSSTVPLWLDGKEVKLSSTFDVVSPLDQKTLYKASSADEEDVEKAIASAEKAFKTWSKTKPNFRRDIFLRAADEFKKRVDELKHYSYTETGAAESMFAFEHNLAYEACKSVAGLIQVATTSSSPVVGEEGTNALLIKEPHGVVLGMQSSLERALCPRPTGVFTTSGNSAQKQRIMGNTVILKGPEAAPATYWAISSILHAAGLPAGCLNTIYHRPADASKVTTALISHPAIKKVNFTGSTGVGAIIASMSGKYLKPCVMELGGKAPSIVCEDANIQNAALQCALGAFLHAGQICMATERILVNRKIADEFREALKQTVGQVFADTPQLVTAAPVTKNKKLLDDAVSKGAKVVYGDPKHNDESSTKMKPVIIENVNEKMDIYHTESFGPTVSIYIVEDDEEALRIANDTDYGLASAVFTEDLRRGLSLARRIESGAVHINGMSVHDEPALPHGGVKKSGFGRFNGLPGLEEWTRTKVVTWKD</sequence>
<dbReference type="InterPro" id="IPR029510">
    <property type="entry name" value="Ald_DH_CS_GLU"/>
</dbReference>
<evidence type="ECO:0000259" key="4">
    <source>
        <dbReference type="Pfam" id="PF00171"/>
    </source>
</evidence>
<evidence type="ECO:0000313" key="5">
    <source>
        <dbReference type="EMBL" id="KAJ9611369.1"/>
    </source>
</evidence>
<dbReference type="InterPro" id="IPR016160">
    <property type="entry name" value="Ald_DH_CS_CYS"/>
</dbReference>
<evidence type="ECO:0000313" key="6">
    <source>
        <dbReference type="Proteomes" id="UP001172673"/>
    </source>
</evidence>
<dbReference type="CDD" id="cd07105">
    <property type="entry name" value="ALDH_SaliADH"/>
    <property type="match status" value="1"/>
</dbReference>
<dbReference type="InterPro" id="IPR015590">
    <property type="entry name" value="Aldehyde_DH_dom"/>
</dbReference>